<feature type="non-terminal residue" evidence="1">
    <location>
        <position position="56"/>
    </location>
</feature>
<dbReference type="Proteomes" id="UP000649617">
    <property type="component" value="Unassembled WGS sequence"/>
</dbReference>
<dbReference type="EMBL" id="CAJNIZ010046293">
    <property type="protein sequence ID" value="CAE7744608.1"/>
    <property type="molecule type" value="Genomic_DNA"/>
</dbReference>
<organism evidence="1 2">
    <name type="scientific">Symbiodinium pilosum</name>
    <name type="common">Dinoflagellate</name>
    <dbReference type="NCBI Taxonomy" id="2952"/>
    <lineage>
        <taxon>Eukaryota</taxon>
        <taxon>Sar</taxon>
        <taxon>Alveolata</taxon>
        <taxon>Dinophyceae</taxon>
        <taxon>Suessiales</taxon>
        <taxon>Symbiodiniaceae</taxon>
        <taxon>Symbiodinium</taxon>
    </lineage>
</organism>
<evidence type="ECO:0000313" key="1">
    <source>
        <dbReference type="EMBL" id="CAE7744608.1"/>
    </source>
</evidence>
<keyword evidence="2" id="KW-1185">Reference proteome</keyword>
<comment type="caution">
    <text evidence="1">The sequence shown here is derived from an EMBL/GenBank/DDBJ whole genome shotgun (WGS) entry which is preliminary data.</text>
</comment>
<protein>
    <submittedName>
        <fullName evidence="1">Uncharacterized protein</fullName>
    </submittedName>
</protein>
<proteinExistence type="predicted"/>
<sequence>SCSNLAASQEAIANAETIVGRTSRLFIDNAYLEAENSARLPVLSPTDGKEFVVASV</sequence>
<dbReference type="AlphaFoldDB" id="A0A812XPJ4"/>
<accession>A0A812XPJ4</accession>
<gene>
    <name evidence="1" type="ORF">SPIL2461_LOCUS21476</name>
</gene>
<dbReference type="OrthoDB" id="10435156at2759"/>
<name>A0A812XPJ4_SYMPI</name>
<evidence type="ECO:0000313" key="2">
    <source>
        <dbReference type="Proteomes" id="UP000649617"/>
    </source>
</evidence>
<reference evidence="1" key="1">
    <citation type="submission" date="2021-02" db="EMBL/GenBank/DDBJ databases">
        <authorList>
            <person name="Dougan E. K."/>
            <person name="Rhodes N."/>
            <person name="Thang M."/>
            <person name="Chan C."/>
        </authorList>
    </citation>
    <scope>NUCLEOTIDE SEQUENCE</scope>
</reference>